<reference evidence="2 3" key="1">
    <citation type="journal article" date="2010" name="Genome Biol.">
        <title>A first genome assembly of the barley fungal pathogen Pyrenophora teres f. teres.</title>
        <authorList>
            <person name="Ellwood S.R."/>
            <person name="Liu Z."/>
            <person name="Syme R.A."/>
            <person name="Lai Z."/>
            <person name="Hane J.K."/>
            <person name="Keiper F."/>
            <person name="Moffat C.S."/>
            <person name="Oliver R.P."/>
            <person name="Friesen T.L."/>
        </authorList>
    </citation>
    <scope>NUCLEOTIDE SEQUENCE [LARGE SCALE GENOMIC DNA]</scope>
    <source>
        <strain evidence="2 3">0-1</strain>
    </source>
</reference>
<dbReference type="KEGG" id="pte:PTT_16223"/>
<dbReference type="EMBL" id="GL536641">
    <property type="protein sequence ID" value="EFQ88061.1"/>
    <property type="molecule type" value="Genomic_DNA"/>
</dbReference>
<feature type="compositionally biased region" description="Basic and acidic residues" evidence="1">
    <location>
        <begin position="47"/>
        <end position="73"/>
    </location>
</feature>
<evidence type="ECO:0000256" key="1">
    <source>
        <dbReference type="SAM" id="MobiDB-lite"/>
    </source>
</evidence>
<evidence type="ECO:0000313" key="2">
    <source>
        <dbReference type="EMBL" id="EFQ88061.1"/>
    </source>
</evidence>
<dbReference type="AlphaFoldDB" id="E3S1T8"/>
<protein>
    <submittedName>
        <fullName evidence="2">Uncharacterized protein</fullName>
    </submittedName>
</protein>
<accession>E3S1T8</accession>
<keyword evidence="3" id="KW-1185">Reference proteome</keyword>
<dbReference type="Proteomes" id="UP000001067">
    <property type="component" value="Unassembled WGS sequence"/>
</dbReference>
<dbReference type="HOGENOM" id="CLU_509588_0_0_1"/>
<feature type="compositionally biased region" description="Polar residues" evidence="1">
    <location>
        <begin position="28"/>
        <end position="46"/>
    </location>
</feature>
<proteinExistence type="predicted"/>
<name>E3S1T8_PYRTT</name>
<feature type="non-terminal residue" evidence="2">
    <location>
        <position position="1"/>
    </location>
</feature>
<organism evidence="3">
    <name type="scientific">Pyrenophora teres f. teres (strain 0-1)</name>
    <name type="common">Barley net blotch fungus</name>
    <name type="synonym">Drechslera teres f. teres</name>
    <dbReference type="NCBI Taxonomy" id="861557"/>
    <lineage>
        <taxon>Eukaryota</taxon>
        <taxon>Fungi</taxon>
        <taxon>Dikarya</taxon>
        <taxon>Ascomycota</taxon>
        <taxon>Pezizomycotina</taxon>
        <taxon>Dothideomycetes</taxon>
        <taxon>Pleosporomycetidae</taxon>
        <taxon>Pleosporales</taxon>
        <taxon>Pleosporineae</taxon>
        <taxon>Pleosporaceae</taxon>
        <taxon>Pyrenophora</taxon>
    </lineage>
</organism>
<evidence type="ECO:0000313" key="3">
    <source>
        <dbReference type="Proteomes" id="UP000001067"/>
    </source>
</evidence>
<gene>
    <name evidence="2" type="ORF">PTT_16223</name>
</gene>
<sequence length="535" mass="61593">SDQHQAPTRRQPIPRRVKNVAVYREPHQVTSTTKVSQSEQSNAQYESRTRLQHQDKDNYGHSNSNDKTRDSKCVKRDGFLDGKTLYDGKEDTTTKSEGSRGYCIIEDEGNDGLMIRTSELLDHLASPEKMIQDIEQILPEISPNRPEIKEFIERLSKLPFTPHYTPVKEKHPSDWSFVSLEIESWWDDAINQEPRPTNTPEWIPAAASARVKPVGSLQGKLMVVTCYPPISSIHPRFATVDDLSCESISDLYTKLGYHTQQSADASESMLHLDCIPIQMGRQGTLTLMENIPKEISTFWENANTVLFEQSQARIVLIFGQYPAEAYIRSLRKRKILFRAVQCAYTESLRPTVLFEYDRNGMLTRMAFLMSHPERFRRYRSHVVGTAQRLYAIQERILDLAASVLLKRGFITPTLLASREIFRSFKSGIYIHASRFLASDQELAELFRYPMFRTTHHLHFIESCALLLPHKKKIMGIINANRVAFKDGPRYWQHPQRVVEYGPHAITFELLAIEACDLHVSNEAIKAKKKREDKML</sequence>
<feature type="region of interest" description="Disordered" evidence="1">
    <location>
        <begin position="1"/>
        <end position="73"/>
    </location>
</feature>
<dbReference type="OrthoDB" id="3796874at2759"/>